<protein>
    <recommendedName>
        <fullName evidence="2">Helitron helicase-like domain-containing protein</fullName>
    </recommendedName>
</protein>
<dbReference type="STRING" id="27342.A0A0H2RYI2"/>
<dbReference type="Pfam" id="PF14214">
    <property type="entry name" value="Helitron_like_N"/>
    <property type="match status" value="1"/>
</dbReference>
<dbReference type="Proteomes" id="UP000053477">
    <property type="component" value="Unassembled WGS sequence"/>
</dbReference>
<feature type="region of interest" description="Disordered" evidence="1">
    <location>
        <begin position="36"/>
        <end position="74"/>
    </location>
</feature>
<dbReference type="PANTHER" id="PTHR45786:SF74">
    <property type="entry name" value="ATP-DEPENDENT DNA HELICASE"/>
    <property type="match status" value="1"/>
</dbReference>
<organism evidence="3 4">
    <name type="scientific">Schizopora paradoxa</name>
    <dbReference type="NCBI Taxonomy" id="27342"/>
    <lineage>
        <taxon>Eukaryota</taxon>
        <taxon>Fungi</taxon>
        <taxon>Dikarya</taxon>
        <taxon>Basidiomycota</taxon>
        <taxon>Agaricomycotina</taxon>
        <taxon>Agaricomycetes</taxon>
        <taxon>Hymenochaetales</taxon>
        <taxon>Schizoporaceae</taxon>
        <taxon>Schizopora</taxon>
    </lineage>
</organism>
<evidence type="ECO:0000256" key="1">
    <source>
        <dbReference type="SAM" id="MobiDB-lite"/>
    </source>
</evidence>
<dbReference type="OrthoDB" id="3366231at2759"/>
<evidence type="ECO:0000259" key="2">
    <source>
        <dbReference type="Pfam" id="PF14214"/>
    </source>
</evidence>
<dbReference type="InParanoid" id="A0A0H2RYI2"/>
<gene>
    <name evidence="3" type="ORF">SCHPADRAFT_308052</name>
</gene>
<evidence type="ECO:0000313" key="3">
    <source>
        <dbReference type="EMBL" id="KLO14533.1"/>
    </source>
</evidence>
<dbReference type="AlphaFoldDB" id="A0A0H2RYI2"/>
<name>A0A0H2RYI2_9AGAM</name>
<keyword evidence="4" id="KW-1185">Reference proteome</keyword>
<dbReference type="PANTHER" id="PTHR45786">
    <property type="entry name" value="DNA BINDING PROTEIN-LIKE"/>
    <property type="match status" value="1"/>
</dbReference>
<accession>A0A0H2RYI2</accession>
<feature type="domain" description="Helitron helicase-like" evidence="2">
    <location>
        <begin position="351"/>
        <end position="517"/>
    </location>
</feature>
<evidence type="ECO:0000313" key="4">
    <source>
        <dbReference type="Proteomes" id="UP000053477"/>
    </source>
</evidence>
<proteinExistence type="predicted"/>
<dbReference type="EMBL" id="KQ085942">
    <property type="protein sequence ID" value="KLO14533.1"/>
    <property type="molecule type" value="Genomic_DNA"/>
</dbReference>
<dbReference type="InterPro" id="IPR025476">
    <property type="entry name" value="Helitron_helicase-like"/>
</dbReference>
<sequence length="538" mass="62147">MYSKSETFCDPSHYQSARRPASFTFFSLPLTMPLNREQEAERGRRRRREQDDNFRERERARAAERRRAARQDRVERQRSTVPLQWWDAFKHALQNYNWQVPTWNRNCARCGAHLMRGERTEFCCASGKHLIPPLPPLPTGLASLANNPRIAGSLSSKSRSLNYLFNFTAIGVTGGYTHFKSHPSSVSMTGRTYHRMLDTTAPDHSLHWFLFDEQHRDLRATEYGVPSHWVEAVRQDLHRVNPYVNHLRNFGDVPGNSSVALELQDHTASGEFAAILHTANTVDLQPRKILIWRNSNEQPTFIPITSRHYEPLQYPVLFPHGSPGWGLPSTYTGPSNDEDEVRNRLGHTLLQWVKGRVLSDSRFLTFRRLTSEYLCDMYSRIEEQRLLYIRRNRDRLAHERDPDFPEHDPVPIDLPASFMGSRRWASMQTADGLALARKYGRASFFITFTCNPEWPEITSCLRPGQSAADAPVIVARAFKLRLQAFMAVLRTKLGLLKYMIKVIEFQKRGLPHAHLIIKVNRTVPVRTLPPLFTPHFQG</sequence>
<reference evidence="3 4" key="1">
    <citation type="submission" date="2015-04" db="EMBL/GenBank/DDBJ databases">
        <title>Complete genome sequence of Schizopora paradoxa KUC8140, a cosmopolitan wood degrader in East Asia.</title>
        <authorList>
            <consortium name="DOE Joint Genome Institute"/>
            <person name="Min B."/>
            <person name="Park H."/>
            <person name="Jang Y."/>
            <person name="Kim J.-J."/>
            <person name="Kim K.H."/>
            <person name="Pangilinan J."/>
            <person name="Lipzen A."/>
            <person name="Riley R."/>
            <person name="Grigoriev I.V."/>
            <person name="Spatafora J.W."/>
            <person name="Choi I.-G."/>
        </authorList>
    </citation>
    <scope>NUCLEOTIDE SEQUENCE [LARGE SCALE GENOMIC DNA]</scope>
    <source>
        <strain evidence="3 4">KUC8140</strain>
    </source>
</reference>